<dbReference type="SUPFAM" id="SSF56801">
    <property type="entry name" value="Acetyl-CoA synthetase-like"/>
    <property type="match status" value="1"/>
</dbReference>
<dbReference type="Gene3D" id="3.40.50.12780">
    <property type="entry name" value="N-terminal domain of ligase-like"/>
    <property type="match status" value="1"/>
</dbReference>
<reference evidence="2" key="1">
    <citation type="submission" date="2018-05" db="EMBL/GenBank/DDBJ databases">
        <authorList>
            <person name="Lanie J.A."/>
            <person name="Ng W.-L."/>
            <person name="Kazmierczak K.M."/>
            <person name="Andrzejewski T.M."/>
            <person name="Davidsen T.M."/>
            <person name="Wayne K.J."/>
            <person name="Tettelin H."/>
            <person name="Glass J.I."/>
            <person name="Rusch D."/>
            <person name="Podicherti R."/>
            <person name="Tsui H.-C.T."/>
            <person name="Winkler M.E."/>
        </authorList>
    </citation>
    <scope>NUCLEOTIDE SEQUENCE</scope>
</reference>
<name>A0A382GQN7_9ZZZZ</name>
<dbReference type="AlphaFoldDB" id="A0A382GQN7"/>
<dbReference type="InterPro" id="IPR042099">
    <property type="entry name" value="ANL_N_sf"/>
</dbReference>
<evidence type="ECO:0000313" key="2">
    <source>
        <dbReference type="EMBL" id="SVB76471.1"/>
    </source>
</evidence>
<dbReference type="PANTHER" id="PTHR43767:SF1">
    <property type="entry name" value="NONRIBOSOMAL PEPTIDE SYNTHASE PES1 (EUROFUNG)-RELATED"/>
    <property type="match status" value="1"/>
</dbReference>
<protein>
    <recommendedName>
        <fullName evidence="1">AMP-dependent synthetase/ligase domain-containing protein</fullName>
    </recommendedName>
</protein>
<evidence type="ECO:0000259" key="1">
    <source>
        <dbReference type="Pfam" id="PF00501"/>
    </source>
</evidence>
<feature type="domain" description="AMP-dependent synthetase/ligase" evidence="1">
    <location>
        <begin position="1"/>
        <end position="65"/>
    </location>
</feature>
<proteinExistence type="predicted"/>
<dbReference type="EMBL" id="UINC01056437">
    <property type="protein sequence ID" value="SVB76471.1"/>
    <property type="molecule type" value="Genomic_DNA"/>
</dbReference>
<sequence>MYGQTEATARMSYLPPKDIERKPDSIGIAIPNGKLWIEDSKGHIIEQSDSVGELIYSGENVSMGYARSIIDLELGDKNAGILKTGDLARFDSEGYFFIEGSNNRFVKLFGNRISLDSLEKIVSNKGFESVATGNDKKIVIHIINDLNLSQESLRSEISEVIGINHVAIKINVISEFPRLDNGKIDYKFLNNSK</sequence>
<organism evidence="2">
    <name type="scientific">marine metagenome</name>
    <dbReference type="NCBI Taxonomy" id="408172"/>
    <lineage>
        <taxon>unclassified sequences</taxon>
        <taxon>metagenomes</taxon>
        <taxon>ecological metagenomes</taxon>
    </lineage>
</organism>
<dbReference type="InterPro" id="IPR050237">
    <property type="entry name" value="ATP-dep_AMP-bd_enzyme"/>
</dbReference>
<accession>A0A382GQN7</accession>
<dbReference type="Pfam" id="PF00501">
    <property type="entry name" value="AMP-binding"/>
    <property type="match status" value="1"/>
</dbReference>
<dbReference type="InterPro" id="IPR000873">
    <property type="entry name" value="AMP-dep_synth/lig_dom"/>
</dbReference>
<dbReference type="PANTHER" id="PTHR43767">
    <property type="entry name" value="LONG-CHAIN-FATTY-ACID--COA LIGASE"/>
    <property type="match status" value="1"/>
</dbReference>
<gene>
    <name evidence="2" type="ORF">METZ01_LOCUS229325</name>
</gene>